<protein>
    <submittedName>
        <fullName evidence="1">HEL142Cp</fullName>
    </submittedName>
</protein>
<evidence type="ECO:0000313" key="1">
    <source>
        <dbReference type="EMBL" id="AMD21139.1"/>
    </source>
</evidence>
<dbReference type="Proteomes" id="UP000243052">
    <property type="component" value="Chromosome v"/>
</dbReference>
<name>A0A0X8HTG1_9SACH</name>
<reference evidence="1 2" key="1">
    <citation type="submission" date="2016-01" db="EMBL/GenBank/DDBJ databases">
        <title>Genome sequence of the yeast Holleya sinecauda.</title>
        <authorList>
            <person name="Dietrich F.S."/>
        </authorList>
    </citation>
    <scope>NUCLEOTIDE SEQUENCE [LARGE SCALE GENOMIC DNA]</scope>
    <source>
        <strain evidence="1 2">ATCC 58844</strain>
    </source>
</reference>
<dbReference type="GeneID" id="28724415"/>
<dbReference type="OrthoDB" id="4053718at2759"/>
<evidence type="ECO:0000313" key="2">
    <source>
        <dbReference type="Proteomes" id="UP000243052"/>
    </source>
</evidence>
<dbReference type="RefSeq" id="XP_017988135.1">
    <property type="nucleotide sequence ID" value="XM_018132584.1"/>
</dbReference>
<dbReference type="AlphaFoldDB" id="A0A0X8HTG1"/>
<keyword evidence="2" id="KW-1185">Reference proteome</keyword>
<organism evidence="1 2">
    <name type="scientific">Eremothecium sinecaudum</name>
    <dbReference type="NCBI Taxonomy" id="45286"/>
    <lineage>
        <taxon>Eukaryota</taxon>
        <taxon>Fungi</taxon>
        <taxon>Dikarya</taxon>
        <taxon>Ascomycota</taxon>
        <taxon>Saccharomycotina</taxon>
        <taxon>Saccharomycetes</taxon>
        <taxon>Saccharomycetales</taxon>
        <taxon>Saccharomycetaceae</taxon>
        <taxon>Eremothecium</taxon>
    </lineage>
</organism>
<accession>A0A0X8HTG1</accession>
<dbReference type="EMBL" id="CP014245">
    <property type="protein sequence ID" value="AMD21139.1"/>
    <property type="molecule type" value="Genomic_DNA"/>
</dbReference>
<sequence>MQDTVALELVGNDFPSVLEEYFSDKEQFLLFANEQDFDLDTCMTLCDTVGCLNEQLDSSETLRAISYDCLA</sequence>
<gene>
    <name evidence="1" type="ORF">AW171_hschr53072</name>
</gene>
<proteinExistence type="predicted"/>